<dbReference type="Pfam" id="PF02894">
    <property type="entry name" value="GFO_IDH_MocA_C"/>
    <property type="match status" value="1"/>
</dbReference>
<dbReference type="GO" id="GO:0030788">
    <property type="term" value="F:precorrin-2 C20-methyltransferase activity"/>
    <property type="evidence" value="ECO:0007669"/>
    <property type="project" value="UniProtKB-EC"/>
</dbReference>
<dbReference type="Proteomes" id="UP000005707">
    <property type="component" value="Unassembled WGS sequence"/>
</dbReference>
<dbReference type="InParanoid" id="U2EDN3"/>
<evidence type="ECO:0000259" key="3">
    <source>
        <dbReference type="Pfam" id="PF01408"/>
    </source>
</evidence>
<feature type="domain" description="Gfo/Idh/MocA-like oxidoreductase N-terminal" evidence="3">
    <location>
        <begin position="6"/>
        <end position="123"/>
    </location>
</feature>
<evidence type="ECO:0000256" key="1">
    <source>
        <dbReference type="ARBA" id="ARBA00010928"/>
    </source>
</evidence>
<dbReference type="AlphaFoldDB" id="U2EDN3"/>
<dbReference type="Pfam" id="PF01408">
    <property type="entry name" value="GFO_IDH_MocA"/>
    <property type="match status" value="1"/>
</dbReference>
<name>U2EDN3_9MOLU</name>
<reference evidence="5 6" key="2">
    <citation type="journal article" date="2013" name="PLoS ONE">
        <title>INDIGO - INtegrated Data Warehouse of MIcrobial GenOmes with Examples from the Red Sea Extremophiles.</title>
        <authorList>
            <person name="Alam I."/>
            <person name="Antunes A."/>
            <person name="Kamau A.A."/>
            <person name="Ba Alawi W."/>
            <person name="Kalkatawi M."/>
            <person name="Stingl U."/>
            <person name="Bajic V.B."/>
        </authorList>
    </citation>
    <scope>NUCLEOTIDE SEQUENCE [LARGE SCALE GENOMIC DNA]</scope>
    <source>
        <strain evidence="5 6">SSD-17B</strain>
    </source>
</reference>
<evidence type="ECO:0000313" key="6">
    <source>
        <dbReference type="Proteomes" id="UP000005707"/>
    </source>
</evidence>
<sequence length="352" mass="40247">MNHILNTAIIGFGLSGRVFHAPFISELDEFKLSKILTRNEGSKNYIAKHYEGTEVVKDLELILNDQTIDLVIITTPNKLHYSFAKQALKSGKHVLIEKPFTVTTDEADDLIRLSKEYNRILTVFQNRRYDSDFKTVKHIIEQGLLGKLVEYEVHFDRFRNHLKPNAWKEKDEPGAGILYDLGPHLIDQALVLFGEPQKIFADVRKQRSCSDVDDYFEIILYYDRLKVTLKAGMLVKESLPKYILLGENGSFVKYGMDIQERDLRDGKVPKNSTNWGQEPVSIHGTINTELNGLAVRGKVTSLAGDYRDYFKDVYNAINKNCEPYVTPLQARTTIKIIELAIKSSEEGKTFNL</sequence>
<keyword evidence="5" id="KW-0808">Transferase</keyword>
<comment type="caution">
    <text evidence="5">The sequence shown here is derived from an EMBL/GenBank/DDBJ whole genome shotgun (WGS) entry which is preliminary data.</text>
</comment>
<dbReference type="FunCoup" id="U2EDN3">
    <property type="interactions" value="64"/>
</dbReference>
<dbReference type="OrthoDB" id="9815825at2"/>
<dbReference type="GO" id="GO:0016491">
    <property type="term" value="F:oxidoreductase activity"/>
    <property type="evidence" value="ECO:0007669"/>
    <property type="project" value="UniProtKB-KW"/>
</dbReference>
<dbReference type="InterPro" id="IPR051317">
    <property type="entry name" value="Gfo/Idh/MocA_oxidoreduct"/>
</dbReference>
<dbReference type="InterPro" id="IPR036291">
    <property type="entry name" value="NAD(P)-bd_dom_sf"/>
</dbReference>
<evidence type="ECO:0000259" key="4">
    <source>
        <dbReference type="Pfam" id="PF02894"/>
    </source>
</evidence>
<keyword evidence="2" id="KW-0560">Oxidoreductase</keyword>
<dbReference type="Gene3D" id="3.30.360.10">
    <property type="entry name" value="Dihydrodipicolinate Reductase, domain 2"/>
    <property type="match status" value="1"/>
</dbReference>
<dbReference type="Gene3D" id="3.40.50.720">
    <property type="entry name" value="NAD(P)-binding Rossmann-like Domain"/>
    <property type="match status" value="1"/>
</dbReference>
<evidence type="ECO:0000313" key="5">
    <source>
        <dbReference type="EMBL" id="ERJ13093.1"/>
    </source>
</evidence>
<reference evidence="5 6" key="1">
    <citation type="journal article" date="2011" name="J. Bacteriol.">
        <title>Genome sequence of Haloplasma contractile, an unusual contractile bacterium from a deep-sea anoxic brine lake.</title>
        <authorList>
            <person name="Antunes A."/>
            <person name="Alam I."/>
            <person name="El Dorry H."/>
            <person name="Siam R."/>
            <person name="Robertson A."/>
            <person name="Bajic V.B."/>
            <person name="Stingl U."/>
        </authorList>
    </citation>
    <scope>NUCLEOTIDE SEQUENCE [LARGE SCALE GENOMIC DNA]</scope>
    <source>
        <strain evidence="5 6">SSD-17B</strain>
    </source>
</reference>
<dbReference type="PANTHER" id="PTHR43708:SF5">
    <property type="entry name" value="CONSERVED EXPRESSED OXIDOREDUCTASE (EUROFUNG)-RELATED"/>
    <property type="match status" value="1"/>
</dbReference>
<dbReference type="STRING" id="1033810.HLPCO_000702"/>
<evidence type="ECO:0000256" key="2">
    <source>
        <dbReference type="ARBA" id="ARBA00023002"/>
    </source>
</evidence>
<dbReference type="SUPFAM" id="SSF55347">
    <property type="entry name" value="Glyceraldehyde-3-phosphate dehydrogenase-like, C-terminal domain"/>
    <property type="match status" value="1"/>
</dbReference>
<dbReference type="PANTHER" id="PTHR43708">
    <property type="entry name" value="CONSERVED EXPRESSED OXIDOREDUCTASE (EUROFUNG)"/>
    <property type="match status" value="1"/>
</dbReference>
<dbReference type="EMBL" id="AFNU02000002">
    <property type="protein sequence ID" value="ERJ13093.1"/>
    <property type="molecule type" value="Genomic_DNA"/>
</dbReference>
<dbReference type="eggNOG" id="COG0673">
    <property type="taxonomic scope" value="Bacteria"/>
</dbReference>
<dbReference type="InterPro" id="IPR004104">
    <property type="entry name" value="Gfo/Idh/MocA-like_OxRdtase_C"/>
</dbReference>
<organism evidence="5 6">
    <name type="scientific">Haloplasma contractile SSD-17B</name>
    <dbReference type="NCBI Taxonomy" id="1033810"/>
    <lineage>
        <taxon>Bacteria</taxon>
        <taxon>Bacillati</taxon>
        <taxon>Mycoplasmatota</taxon>
        <taxon>Mollicutes</taxon>
        <taxon>Haloplasmatales</taxon>
        <taxon>Haloplasmataceae</taxon>
        <taxon>Haloplasma</taxon>
    </lineage>
</organism>
<dbReference type="RefSeq" id="WP_008826897.1">
    <property type="nucleotide sequence ID" value="NZ_AFNU02000002.1"/>
</dbReference>
<accession>U2EDN3</accession>
<proteinExistence type="inferred from homology"/>
<keyword evidence="5" id="KW-0489">Methyltransferase</keyword>
<feature type="domain" description="Gfo/Idh/MocA-like oxidoreductase C-terminal" evidence="4">
    <location>
        <begin position="137"/>
        <end position="351"/>
    </location>
</feature>
<dbReference type="GO" id="GO:0032259">
    <property type="term" value="P:methylation"/>
    <property type="evidence" value="ECO:0007669"/>
    <property type="project" value="UniProtKB-KW"/>
</dbReference>
<dbReference type="EC" id="2.1.1.130" evidence="5"/>
<comment type="similarity">
    <text evidence="1">Belongs to the Gfo/Idh/MocA family.</text>
</comment>
<keyword evidence="6" id="KW-1185">Reference proteome</keyword>
<protein>
    <submittedName>
        <fullName evidence="5">Precorrin-2-cobalt-factor-2 C20-methyltransferase protein</fullName>
        <ecNumber evidence="5">2.1.1.130</ecNumber>
    </submittedName>
</protein>
<dbReference type="GO" id="GO:0000166">
    <property type="term" value="F:nucleotide binding"/>
    <property type="evidence" value="ECO:0007669"/>
    <property type="project" value="InterPro"/>
</dbReference>
<dbReference type="InterPro" id="IPR000683">
    <property type="entry name" value="Gfo/Idh/MocA-like_OxRdtase_N"/>
</dbReference>
<gene>
    <name evidence="5" type="ORF">HLPCO_000702</name>
</gene>
<dbReference type="SUPFAM" id="SSF51735">
    <property type="entry name" value="NAD(P)-binding Rossmann-fold domains"/>
    <property type="match status" value="1"/>
</dbReference>